<dbReference type="Pfam" id="PF00501">
    <property type="entry name" value="AMP-binding"/>
    <property type="match status" value="1"/>
</dbReference>
<dbReference type="InterPro" id="IPR000873">
    <property type="entry name" value="AMP-dep_synth/lig_dom"/>
</dbReference>
<feature type="domain" description="Carrier" evidence="5">
    <location>
        <begin position="1039"/>
        <end position="1114"/>
    </location>
</feature>
<dbReference type="SUPFAM" id="SSF53474">
    <property type="entry name" value="alpha/beta-Hydrolases"/>
    <property type="match status" value="1"/>
</dbReference>
<dbReference type="PROSITE" id="PS50075">
    <property type="entry name" value="CARRIER"/>
    <property type="match status" value="2"/>
</dbReference>
<name>A0ABS3VU49_MICEH</name>
<reference evidence="6 7" key="1">
    <citation type="submission" date="2019-12" db="EMBL/GenBank/DDBJ databases">
        <title>Whole genome sequencing of endophytic Actinobacterium Micromonospora sp. MPMI6T.</title>
        <authorList>
            <person name="Evv R."/>
            <person name="Podile A.R."/>
        </authorList>
    </citation>
    <scope>NUCLEOTIDE SEQUENCE [LARGE SCALE GENOMIC DNA]</scope>
    <source>
        <strain evidence="6 7">MPMI6</strain>
    </source>
</reference>
<dbReference type="InterPro" id="IPR009081">
    <property type="entry name" value="PP-bd_ACP"/>
</dbReference>
<dbReference type="Pfam" id="PF13193">
    <property type="entry name" value="AMP-binding_C"/>
    <property type="match status" value="1"/>
</dbReference>
<dbReference type="InterPro" id="IPR006162">
    <property type="entry name" value="Ppantetheine_attach_site"/>
</dbReference>
<keyword evidence="3" id="KW-0597">Phosphoprotein</keyword>
<evidence type="ECO:0000256" key="3">
    <source>
        <dbReference type="ARBA" id="ARBA00022553"/>
    </source>
</evidence>
<feature type="compositionally biased region" description="Basic and acidic residues" evidence="4">
    <location>
        <begin position="1414"/>
        <end position="1433"/>
    </location>
</feature>
<feature type="compositionally biased region" description="Basic and acidic residues" evidence="4">
    <location>
        <begin position="1029"/>
        <end position="1038"/>
    </location>
</feature>
<dbReference type="EMBL" id="WVUH01000166">
    <property type="protein sequence ID" value="MBO4208051.1"/>
    <property type="molecule type" value="Genomic_DNA"/>
</dbReference>
<dbReference type="RefSeq" id="WP_208814961.1">
    <property type="nucleotide sequence ID" value="NZ_WVUH01000166.1"/>
</dbReference>
<evidence type="ECO:0000256" key="4">
    <source>
        <dbReference type="SAM" id="MobiDB-lite"/>
    </source>
</evidence>
<comment type="cofactor">
    <cofactor evidence="1">
        <name>pantetheine 4'-phosphate</name>
        <dbReference type="ChEBI" id="CHEBI:47942"/>
    </cofactor>
</comment>
<dbReference type="SUPFAM" id="SSF52777">
    <property type="entry name" value="CoA-dependent acyltransferases"/>
    <property type="match status" value="2"/>
</dbReference>
<evidence type="ECO:0000256" key="2">
    <source>
        <dbReference type="ARBA" id="ARBA00022450"/>
    </source>
</evidence>
<feature type="domain" description="Carrier" evidence="5">
    <location>
        <begin position="1"/>
        <end position="65"/>
    </location>
</feature>
<dbReference type="Gene3D" id="3.40.50.1820">
    <property type="entry name" value="alpha/beta hydrolase"/>
    <property type="match status" value="1"/>
</dbReference>
<dbReference type="CDD" id="cd05930">
    <property type="entry name" value="A_NRPS"/>
    <property type="match status" value="1"/>
</dbReference>
<dbReference type="PROSITE" id="PS00455">
    <property type="entry name" value="AMP_BINDING"/>
    <property type="match status" value="1"/>
</dbReference>
<evidence type="ECO:0000313" key="6">
    <source>
        <dbReference type="EMBL" id="MBO4208051.1"/>
    </source>
</evidence>
<dbReference type="InterPro" id="IPR010071">
    <property type="entry name" value="AA_adenyl_dom"/>
</dbReference>
<dbReference type="PROSITE" id="PS00012">
    <property type="entry name" value="PHOSPHOPANTETHEINE"/>
    <property type="match status" value="2"/>
</dbReference>
<dbReference type="Pfam" id="PF00668">
    <property type="entry name" value="Condensation"/>
    <property type="match status" value="1"/>
</dbReference>
<dbReference type="Pfam" id="PF00550">
    <property type="entry name" value="PP-binding"/>
    <property type="match status" value="2"/>
</dbReference>
<dbReference type="InterPro" id="IPR001242">
    <property type="entry name" value="Condensation_dom"/>
</dbReference>
<dbReference type="PANTHER" id="PTHR45527">
    <property type="entry name" value="NONRIBOSOMAL PEPTIDE SYNTHETASE"/>
    <property type="match status" value="1"/>
</dbReference>
<feature type="region of interest" description="Disordered" evidence="4">
    <location>
        <begin position="1394"/>
        <end position="1433"/>
    </location>
</feature>
<dbReference type="InterPro" id="IPR023213">
    <property type="entry name" value="CAT-like_dom_sf"/>
</dbReference>
<feature type="non-terminal residue" evidence="6">
    <location>
        <position position="1"/>
    </location>
</feature>
<dbReference type="Gene3D" id="2.30.38.10">
    <property type="entry name" value="Luciferase, Domain 3"/>
    <property type="match status" value="1"/>
</dbReference>
<evidence type="ECO:0000259" key="5">
    <source>
        <dbReference type="PROSITE" id="PS50075"/>
    </source>
</evidence>
<dbReference type="Pfam" id="PF00975">
    <property type="entry name" value="Thioesterase"/>
    <property type="match status" value="1"/>
</dbReference>
<organism evidence="6 7">
    <name type="scientific">Micromonospora echinofusca</name>
    <dbReference type="NCBI Taxonomy" id="47858"/>
    <lineage>
        <taxon>Bacteria</taxon>
        <taxon>Bacillati</taxon>
        <taxon>Actinomycetota</taxon>
        <taxon>Actinomycetes</taxon>
        <taxon>Micromonosporales</taxon>
        <taxon>Micromonosporaceae</taxon>
        <taxon>Micromonospora</taxon>
    </lineage>
</organism>
<dbReference type="SUPFAM" id="SSF56801">
    <property type="entry name" value="Acetyl-CoA synthetase-like"/>
    <property type="match status" value="1"/>
</dbReference>
<dbReference type="InterPro" id="IPR045851">
    <property type="entry name" value="AMP-bd_C_sf"/>
</dbReference>
<dbReference type="InterPro" id="IPR036736">
    <property type="entry name" value="ACP-like_sf"/>
</dbReference>
<keyword evidence="7" id="KW-1185">Reference proteome</keyword>
<dbReference type="InterPro" id="IPR020845">
    <property type="entry name" value="AMP-binding_CS"/>
</dbReference>
<proteinExistence type="predicted"/>
<evidence type="ECO:0000313" key="7">
    <source>
        <dbReference type="Proteomes" id="UP000823521"/>
    </source>
</evidence>
<comment type="caution">
    <text evidence="6">The sequence shown here is derived from an EMBL/GenBank/DDBJ whole genome shotgun (WGS) entry which is preliminary data.</text>
</comment>
<dbReference type="InterPro" id="IPR029058">
    <property type="entry name" value="AB_hydrolase_fold"/>
</dbReference>
<dbReference type="Gene3D" id="3.30.559.10">
    <property type="entry name" value="Chloramphenicol acetyltransferase-like domain"/>
    <property type="match status" value="1"/>
</dbReference>
<evidence type="ECO:0000256" key="1">
    <source>
        <dbReference type="ARBA" id="ARBA00001957"/>
    </source>
</evidence>
<dbReference type="Gene3D" id="3.30.559.30">
    <property type="entry name" value="Nonribosomal peptide synthetase, condensation domain"/>
    <property type="match status" value="1"/>
</dbReference>
<dbReference type="InterPro" id="IPR025110">
    <property type="entry name" value="AMP-bd_C"/>
</dbReference>
<sequence>AYTQALTNHTGPVGIHDRFFDIGGDSIRAIRVVGNLRSQGIDLTVADLFAQQTVAGLARLADAGTATGESAEPVDRFALITAEDRARLPEGVVDAYPLSQGQAGMVYEQLANPEAPLYQNVSTYRVRHREPFSLDVLRRAGALVVARHEILRTAFELSRFSEPLQLVHAEAELPIDCDDLRGRDHAEQRAVVDACNAQARRAPFDLTRAPLLRYQVHVISDEEWWLTHIECHAILDGWSHTFTVAELLDCYEKLRIGKEPELPPLPEVRFADFIALERRAIEAGDDRRFWWERIRDRDRLEIPESWATDDPDEYASIIHVPYTDIEPQLRRLASAAGTSLKSVLLTAHLKAMSIVTGQQRFYSGLVCNGRPERERADEVFGMHLNSVPFTPDLTAATWRELVRSTFAGEVELWPHRRYPMPLMHREFGQPSVPFVEVAFAYLDFHMLDPDDLAVDMVVDYSPSDLALEVWTFPGEVRLGARPGRISRSRLELVARTHRHVLAAMAADPDGDARWLTLPPADRDEVLHRWNDTAREFPAGERLHDLFAQQVARTPQATALRRGDDTVSYAALDEHANRIAQRLTALGTGPERVVGLYLGRTPELVAAIWGVLRAGGAFLPIDPEYPTDRVRHMLADAGVSVLLTAGQFQAGLPAGLDVTVELVEPVTEVPAGTPDPRVPVDPDNLAYVIYTSGSTGRPKGVAATHRGVVNLRHAQREHLDVRPGDHILQFFSPSFDASIWEMVMALTNDAVLVLPPAGADATDLSRQAPLVTHMTLPPSMLERLTPADFPRLRMLMSGGEACPADLPAKWVDHTTFLNGYGPTETSIAALLTPVPADAPPGSPPIGHPIANYQAYVLDADLRPVPVGAKGELYLGGTGITRGYLNRPGLTAERFLPDPYGAPGGRLYRTGDVVHRNADGSVQYLARQDHQVKVRGYRIEPGEIEHALAGHPGVNGVLVTAQRGASGDAVLVAYLRTGVGGQPVPTAELRAHLRQQLPDYMVPAHFVSVEEFPLNPSGKIDRAALPAPDGSRPESDREYVPPRTPTELAVAEAWREALGVRQVGAYDDFFDLGGHSLAMMRVIAALRERHQLTLTFRSFVEHRTVAALAAALAPDGDGPAPGRSMMWIRRSGERVPLFCVHPGGGSAHWYVRLAEYLPADQPVAAFEWPGPHPDDTGSPTAEQMAERYLTELRQARPHGPYRLFSWCGGSGIAAEMAHRLRAAGEEVLFVLLDPAVDLHDRPDAWNELTLIRRCGELLDVLATEPAGADLPAARAEALRLLEHLVDDVDPETGITLPERGAGEVWPGAVRIWREVMELDLAYRHRPVPGGLHLVVSDELARGEHEVAEGQSFDEYLGRWRELTGGAVTVHRIPGDHFSVMRAPHIARLTGVLDGLLTGPGTPHDDATEQDATEQDATDHETTDHEDTTTEGTAHR</sequence>
<gene>
    <name evidence="6" type="ORF">GSF22_18875</name>
</gene>
<dbReference type="Gene3D" id="1.10.1200.10">
    <property type="entry name" value="ACP-like"/>
    <property type="match status" value="2"/>
</dbReference>
<dbReference type="NCBIfam" id="TIGR01733">
    <property type="entry name" value="AA-adenyl-dom"/>
    <property type="match status" value="1"/>
</dbReference>
<dbReference type="Gene3D" id="3.40.50.980">
    <property type="match status" value="2"/>
</dbReference>
<dbReference type="InterPro" id="IPR001031">
    <property type="entry name" value="Thioesterase"/>
</dbReference>
<protein>
    <submittedName>
        <fullName evidence="6">Amino acid adenylation domain-containing protein</fullName>
    </submittedName>
</protein>
<dbReference type="Gene3D" id="3.30.300.30">
    <property type="match status" value="1"/>
</dbReference>
<keyword evidence="2" id="KW-0596">Phosphopantetheine</keyword>
<accession>A0ABS3VU49</accession>
<dbReference type="SUPFAM" id="SSF47336">
    <property type="entry name" value="ACP-like"/>
    <property type="match status" value="2"/>
</dbReference>
<dbReference type="PANTHER" id="PTHR45527:SF1">
    <property type="entry name" value="FATTY ACID SYNTHASE"/>
    <property type="match status" value="1"/>
</dbReference>
<dbReference type="Proteomes" id="UP000823521">
    <property type="component" value="Unassembled WGS sequence"/>
</dbReference>
<feature type="region of interest" description="Disordered" evidence="4">
    <location>
        <begin position="1016"/>
        <end position="1040"/>
    </location>
</feature>